<proteinExistence type="predicted"/>
<evidence type="ECO:0000256" key="1">
    <source>
        <dbReference type="SAM" id="MobiDB-lite"/>
    </source>
</evidence>
<accession>H1VR70</accession>
<feature type="region of interest" description="Disordered" evidence="1">
    <location>
        <begin position="65"/>
        <end position="99"/>
    </location>
</feature>
<organism evidence="2 3">
    <name type="scientific">Colletotrichum higginsianum (strain IMI 349063)</name>
    <name type="common">Crucifer anthracnose fungus</name>
    <dbReference type="NCBI Taxonomy" id="759273"/>
    <lineage>
        <taxon>Eukaryota</taxon>
        <taxon>Fungi</taxon>
        <taxon>Dikarya</taxon>
        <taxon>Ascomycota</taxon>
        <taxon>Pezizomycotina</taxon>
        <taxon>Sordariomycetes</taxon>
        <taxon>Hypocreomycetidae</taxon>
        <taxon>Glomerellales</taxon>
        <taxon>Glomerellaceae</taxon>
        <taxon>Colletotrichum</taxon>
        <taxon>Colletotrichum destructivum species complex</taxon>
    </lineage>
</organism>
<sequence>MIQGLHVYLHWFSSLTQNLAWRYDSTASSGLVLGVANTKAATRVLVTAMANFGAICQRLLDESENDQSSRHEASSSRNRGSWPSHDMVLHPKTIGRRWS</sequence>
<name>H1VR70_COLHI</name>
<evidence type="ECO:0000313" key="3">
    <source>
        <dbReference type="Proteomes" id="UP000007174"/>
    </source>
</evidence>
<dbReference type="AlphaFoldDB" id="H1VR70"/>
<protein>
    <submittedName>
        <fullName evidence="2">Uncharacterized protein</fullName>
    </submittedName>
</protein>
<dbReference type="HOGENOM" id="CLU_2320229_0_0_1"/>
<dbReference type="EMBL" id="CACQ02005601">
    <property type="protein sequence ID" value="CCF42726.1"/>
    <property type="molecule type" value="Genomic_DNA"/>
</dbReference>
<reference evidence="3" key="1">
    <citation type="journal article" date="2012" name="Nat. Genet.">
        <title>Lifestyle transitions in plant pathogenic Colletotrichum fungi deciphered by genome and transcriptome analyses.</title>
        <authorList>
            <person name="O'Connell R.J."/>
            <person name="Thon M.R."/>
            <person name="Hacquard S."/>
            <person name="Amyotte S.G."/>
            <person name="Kleemann J."/>
            <person name="Torres M.F."/>
            <person name="Damm U."/>
            <person name="Buiate E.A."/>
            <person name="Epstein L."/>
            <person name="Alkan N."/>
            <person name="Altmueller J."/>
            <person name="Alvarado-Balderrama L."/>
            <person name="Bauser C.A."/>
            <person name="Becker C."/>
            <person name="Birren B.W."/>
            <person name="Chen Z."/>
            <person name="Choi J."/>
            <person name="Crouch J.A."/>
            <person name="Duvick J.P."/>
            <person name="Farman M.A."/>
            <person name="Gan P."/>
            <person name="Heiman D."/>
            <person name="Henrissat B."/>
            <person name="Howard R.J."/>
            <person name="Kabbage M."/>
            <person name="Koch C."/>
            <person name="Kracher B."/>
            <person name="Kubo Y."/>
            <person name="Law A.D."/>
            <person name="Lebrun M.-H."/>
            <person name="Lee Y.-H."/>
            <person name="Miyara I."/>
            <person name="Moore N."/>
            <person name="Neumann U."/>
            <person name="Nordstroem K."/>
            <person name="Panaccione D.G."/>
            <person name="Panstruga R."/>
            <person name="Place M."/>
            <person name="Proctor R.H."/>
            <person name="Prusky D."/>
            <person name="Rech G."/>
            <person name="Reinhardt R."/>
            <person name="Rollins J.A."/>
            <person name="Rounsley S."/>
            <person name="Schardl C.L."/>
            <person name="Schwartz D.C."/>
            <person name="Shenoy N."/>
            <person name="Shirasu K."/>
            <person name="Sikhakolli U.R."/>
            <person name="Stueber K."/>
            <person name="Sukno S.A."/>
            <person name="Sweigard J.A."/>
            <person name="Takano Y."/>
            <person name="Takahara H."/>
            <person name="Trail F."/>
            <person name="van der Does H.C."/>
            <person name="Voll L.M."/>
            <person name="Will I."/>
            <person name="Young S."/>
            <person name="Zeng Q."/>
            <person name="Zhang J."/>
            <person name="Zhou S."/>
            <person name="Dickman M.B."/>
            <person name="Schulze-Lefert P."/>
            <person name="Ver Loren van Themaat E."/>
            <person name="Ma L.-J."/>
            <person name="Vaillancourt L.J."/>
        </authorList>
    </citation>
    <scope>NUCLEOTIDE SEQUENCE [LARGE SCALE GENOMIC DNA]</scope>
    <source>
        <strain evidence="3">IMI 349063</strain>
    </source>
</reference>
<evidence type="ECO:0000313" key="2">
    <source>
        <dbReference type="EMBL" id="CCF42726.1"/>
    </source>
</evidence>
<dbReference type="Proteomes" id="UP000007174">
    <property type="component" value="Unassembled WGS sequence"/>
</dbReference>
<gene>
    <name evidence="2" type="ORF">CH063_02906</name>
</gene>